<dbReference type="Proteomes" id="UP000603708">
    <property type="component" value="Unassembled WGS sequence"/>
</dbReference>
<keyword evidence="2" id="KW-1133">Transmembrane helix</keyword>
<evidence type="ECO:0000259" key="3">
    <source>
        <dbReference type="Pfam" id="PF20177"/>
    </source>
</evidence>
<feature type="transmembrane region" description="Helical" evidence="2">
    <location>
        <begin position="102"/>
        <end position="119"/>
    </location>
</feature>
<keyword evidence="5" id="KW-1185">Reference proteome</keyword>
<keyword evidence="2" id="KW-0812">Transmembrane</keyword>
<dbReference type="AlphaFoldDB" id="A0A919G443"/>
<dbReference type="InterPro" id="IPR046672">
    <property type="entry name" value="DUF6542"/>
</dbReference>
<evidence type="ECO:0000256" key="1">
    <source>
        <dbReference type="SAM" id="MobiDB-lite"/>
    </source>
</evidence>
<gene>
    <name evidence="4" type="ORF">GCM10018793_24960</name>
</gene>
<accession>A0A919G443</accession>
<reference evidence="4" key="1">
    <citation type="journal article" date="2014" name="Int. J. Syst. Evol. Microbiol.">
        <title>Complete genome sequence of Corynebacterium casei LMG S-19264T (=DSM 44701T), isolated from a smear-ripened cheese.</title>
        <authorList>
            <consortium name="US DOE Joint Genome Institute (JGI-PGF)"/>
            <person name="Walter F."/>
            <person name="Albersmeier A."/>
            <person name="Kalinowski J."/>
            <person name="Ruckert C."/>
        </authorList>
    </citation>
    <scope>NUCLEOTIDE SEQUENCE</scope>
    <source>
        <strain evidence="4">JCM 5069</strain>
    </source>
</reference>
<feature type="transmembrane region" description="Helical" evidence="2">
    <location>
        <begin position="124"/>
        <end position="142"/>
    </location>
</feature>
<dbReference type="EMBL" id="BNCD01000006">
    <property type="protein sequence ID" value="GHH77284.1"/>
    <property type="molecule type" value="Genomic_DNA"/>
</dbReference>
<protein>
    <recommendedName>
        <fullName evidence="3">DUF6542 domain-containing protein</fullName>
    </recommendedName>
</protein>
<feature type="region of interest" description="Disordered" evidence="1">
    <location>
        <begin position="195"/>
        <end position="251"/>
    </location>
</feature>
<evidence type="ECO:0000256" key="2">
    <source>
        <dbReference type="SAM" id="Phobius"/>
    </source>
</evidence>
<feature type="domain" description="DUF6542" evidence="3">
    <location>
        <begin position="72"/>
        <end position="187"/>
    </location>
</feature>
<feature type="transmembrane region" description="Helical" evidence="2">
    <location>
        <begin position="73"/>
        <end position="90"/>
    </location>
</feature>
<keyword evidence="2" id="KW-0472">Membrane</keyword>
<evidence type="ECO:0000313" key="5">
    <source>
        <dbReference type="Proteomes" id="UP000603708"/>
    </source>
</evidence>
<sequence length="251" mass="26182">MHVDHPRTRPPQSRPRRTTPLPPQGGPRGSTAVCRASNSSRRPAPPLARSVPRLVRTVPRLVRTVRNAPNPRLTGLGSGLFCAVVMFLIACLDLELLGGSPTVYGVLFLPVSTLTALWVRRADLVAAPVAVPIGFALGALPISGGADDGFGSRVMGLFTTLAMYAVWLYGGTLIAGVIATVRKIRLMRRRAAALRERTARGRSGPGRGAGNGGGPGGGGRGGGAPAERAARGRLRPPRPGQAPPGPRRRSA</sequence>
<feature type="compositionally biased region" description="Gly residues" evidence="1">
    <location>
        <begin position="203"/>
        <end position="224"/>
    </location>
</feature>
<comment type="caution">
    <text evidence="4">The sequence shown here is derived from an EMBL/GenBank/DDBJ whole genome shotgun (WGS) entry which is preliminary data.</text>
</comment>
<evidence type="ECO:0000313" key="4">
    <source>
        <dbReference type="EMBL" id="GHH77284.1"/>
    </source>
</evidence>
<dbReference type="Pfam" id="PF20177">
    <property type="entry name" value="DUF6542"/>
    <property type="match status" value="1"/>
</dbReference>
<proteinExistence type="predicted"/>
<feature type="transmembrane region" description="Helical" evidence="2">
    <location>
        <begin position="162"/>
        <end position="181"/>
    </location>
</feature>
<organism evidence="4 5">
    <name type="scientific">Streptomyces sulfonofaciens</name>
    <dbReference type="NCBI Taxonomy" id="68272"/>
    <lineage>
        <taxon>Bacteria</taxon>
        <taxon>Bacillati</taxon>
        <taxon>Actinomycetota</taxon>
        <taxon>Actinomycetes</taxon>
        <taxon>Kitasatosporales</taxon>
        <taxon>Streptomycetaceae</taxon>
        <taxon>Streptomyces</taxon>
    </lineage>
</organism>
<feature type="region of interest" description="Disordered" evidence="1">
    <location>
        <begin position="1"/>
        <end position="49"/>
    </location>
</feature>
<reference evidence="4" key="2">
    <citation type="submission" date="2020-09" db="EMBL/GenBank/DDBJ databases">
        <authorList>
            <person name="Sun Q."/>
            <person name="Ohkuma M."/>
        </authorList>
    </citation>
    <scope>NUCLEOTIDE SEQUENCE</scope>
    <source>
        <strain evidence="4">JCM 5069</strain>
    </source>
</reference>
<name>A0A919G443_9ACTN</name>